<comment type="catalytic activity">
    <reaction evidence="3">
        <text>L-glutaminyl-[protein] + H2O = L-glutamyl-[protein] + NH4(+)</text>
        <dbReference type="Rhea" id="RHEA:16441"/>
        <dbReference type="Rhea" id="RHEA-COMP:10207"/>
        <dbReference type="Rhea" id="RHEA-COMP:10208"/>
        <dbReference type="ChEBI" id="CHEBI:15377"/>
        <dbReference type="ChEBI" id="CHEBI:28938"/>
        <dbReference type="ChEBI" id="CHEBI:29973"/>
        <dbReference type="ChEBI" id="CHEBI:30011"/>
        <dbReference type="EC" id="3.5.1.44"/>
    </reaction>
</comment>
<dbReference type="AlphaFoldDB" id="A0A1I3YC38"/>
<evidence type="ECO:0000313" key="4">
    <source>
        <dbReference type="EMBL" id="SFK29382.1"/>
    </source>
</evidence>
<dbReference type="RefSeq" id="WP_092377907.1">
    <property type="nucleotide sequence ID" value="NZ_FORX01000019.1"/>
</dbReference>
<reference evidence="5" key="1">
    <citation type="submission" date="2016-10" db="EMBL/GenBank/DDBJ databases">
        <authorList>
            <person name="Varghese N."/>
            <person name="Submissions S."/>
        </authorList>
    </citation>
    <scope>NUCLEOTIDE SEQUENCE [LARGE SCALE GENOMIC DNA]</scope>
    <source>
        <strain evidence="5">DSM 5918</strain>
    </source>
</reference>
<comment type="function">
    <text evidence="3">Probably deamidates glutamine residues to glutamate on methyl-accepting chemotaxis receptors (MCPs), playing an important role in chemotaxis.</text>
</comment>
<comment type="similarity">
    <text evidence="3">Belongs to the CheD family.</text>
</comment>
<name>A0A1I3YC38_9BACT</name>
<dbReference type="CDD" id="cd16352">
    <property type="entry name" value="CheD"/>
    <property type="match status" value="1"/>
</dbReference>
<dbReference type="Proteomes" id="UP000198635">
    <property type="component" value="Unassembled WGS sequence"/>
</dbReference>
<proteinExistence type="inferred from homology"/>
<evidence type="ECO:0000313" key="5">
    <source>
        <dbReference type="Proteomes" id="UP000198635"/>
    </source>
</evidence>
<evidence type="ECO:0000256" key="2">
    <source>
        <dbReference type="ARBA" id="ARBA00022801"/>
    </source>
</evidence>
<dbReference type="SUPFAM" id="SSF64438">
    <property type="entry name" value="CNF1/YfiH-like putative cysteine hydrolases"/>
    <property type="match status" value="1"/>
</dbReference>
<dbReference type="EC" id="3.5.1.44" evidence="3"/>
<dbReference type="HAMAP" id="MF_01440">
    <property type="entry name" value="CheD"/>
    <property type="match status" value="1"/>
</dbReference>
<accession>A0A1I3YC38</accession>
<dbReference type="EMBL" id="FORX01000019">
    <property type="protein sequence ID" value="SFK29382.1"/>
    <property type="molecule type" value="Genomic_DNA"/>
</dbReference>
<dbReference type="PANTHER" id="PTHR35147">
    <property type="entry name" value="CHEMORECEPTOR GLUTAMINE DEAMIDASE CHED-RELATED"/>
    <property type="match status" value="1"/>
</dbReference>
<sequence>MQRIAKNRMIIPTQAIEGLEDCRELPHDYLLVGQGGIYATPTLVQTVLGSCVSVTMYCAKYRWGGIFHALLPRIGDFSGSRTRGDQYRYVDSSIWSLLREFAKSGISAKSLECKVFGGASPLHQNCDASAGNRNVKVAMEVLADEGVTVSASSLGGNGGRKLFFRTDTGLVLQKRFIVTTCKECKR</sequence>
<dbReference type="Gene3D" id="3.30.1330.200">
    <property type="match status" value="1"/>
</dbReference>
<dbReference type="STRING" id="52560.SAMN04488082_11970"/>
<keyword evidence="5" id="KW-1185">Reference proteome</keyword>
<dbReference type="GO" id="GO:0006935">
    <property type="term" value="P:chemotaxis"/>
    <property type="evidence" value="ECO:0007669"/>
    <property type="project" value="UniProtKB-UniRule"/>
</dbReference>
<organism evidence="4 5">
    <name type="scientific">Desulfomicrobium apsheronum</name>
    <dbReference type="NCBI Taxonomy" id="52560"/>
    <lineage>
        <taxon>Bacteria</taxon>
        <taxon>Pseudomonadati</taxon>
        <taxon>Thermodesulfobacteriota</taxon>
        <taxon>Desulfovibrionia</taxon>
        <taxon>Desulfovibrionales</taxon>
        <taxon>Desulfomicrobiaceae</taxon>
        <taxon>Desulfomicrobium</taxon>
    </lineage>
</organism>
<evidence type="ECO:0000256" key="1">
    <source>
        <dbReference type="ARBA" id="ARBA00022500"/>
    </source>
</evidence>
<dbReference type="OrthoDB" id="9807202at2"/>
<keyword evidence="2 3" id="KW-0378">Hydrolase</keyword>
<dbReference type="InterPro" id="IPR011324">
    <property type="entry name" value="Cytotoxic_necrot_fac-like_cat"/>
</dbReference>
<dbReference type="Pfam" id="PF03975">
    <property type="entry name" value="CheD"/>
    <property type="match status" value="1"/>
</dbReference>
<keyword evidence="1 3" id="KW-0145">Chemotaxis</keyword>
<evidence type="ECO:0000256" key="3">
    <source>
        <dbReference type="HAMAP-Rule" id="MF_01440"/>
    </source>
</evidence>
<dbReference type="InterPro" id="IPR005659">
    <property type="entry name" value="Chemorcpt_Glu_NH3ase_CheD"/>
</dbReference>
<dbReference type="InterPro" id="IPR038592">
    <property type="entry name" value="CheD-like_sf"/>
</dbReference>
<gene>
    <name evidence="3" type="primary">cheD</name>
    <name evidence="4" type="ORF">SAMN04488082_11970</name>
</gene>
<dbReference type="GO" id="GO:0050568">
    <property type="term" value="F:protein-glutamine glutaminase activity"/>
    <property type="evidence" value="ECO:0007669"/>
    <property type="project" value="UniProtKB-UniRule"/>
</dbReference>
<protein>
    <recommendedName>
        <fullName evidence="3">Probable chemoreceptor glutamine deamidase CheD</fullName>
        <ecNumber evidence="3">3.5.1.44</ecNumber>
    </recommendedName>
</protein>
<dbReference type="PANTHER" id="PTHR35147:SF1">
    <property type="entry name" value="CHEMORECEPTOR GLUTAMINE DEAMIDASE CHED-RELATED"/>
    <property type="match status" value="1"/>
</dbReference>